<dbReference type="RefSeq" id="WP_066396923.1">
    <property type="nucleotide sequence ID" value="NZ_CP015378.1"/>
</dbReference>
<reference evidence="3 4" key="1">
    <citation type="submission" date="2016-04" db="EMBL/GenBank/DDBJ databases">
        <title>Complete genome sequence of Fictibacillus phosphorivorans G25-29, a strain toxic to nematodes.</title>
        <authorList>
            <person name="Zheng Z."/>
        </authorList>
    </citation>
    <scope>NUCLEOTIDE SEQUENCE [LARGE SCALE GENOMIC DNA]</scope>
    <source>
        <strain evidence="3 4">G25-29</strain>
    </source>
</reference>
<keyword evidence="4" id="KW-1185">Reference proteome</keyword>
<evidence type="ECO:0000313" key="4">
    <source>
        <dbReference type="Proteomes" id="UP000076623"/>
    </source>
</evidence>
<protein>
    <submittedName>
        <fullName evidence="3">Uncharacterized protein</fullName>
    </submittedName>
</protein>
<dbReference type="AlphaFoldDB" id="A0A160IQT7"/>
<organism evidence="3 4">
    <name type="scientific">Fictibacillus phosphorivorans</name>
    <dbReference type="NCBI Taxonomy" id="1221500"/>
    <lineage>
        <taxon>Bacteria</taxon>
        <taxon>Bacillati</taxon>
        <taxon>Bacillota</taxon>
        <taxon>Bacilli</taxon>
        <taxon>Bacillales</taxon>
        <taxon>Fictibacillaceae</taxon>
        <taxon>Fictibacillus</taxon>
    </lineage>
</organism>
<name>A0A160IQT7_9BACL</name>
<keyword evidence="1" id="KW-1133">Transmembrane helix</keyword>
<feature type="signal peptide" evidence="2">
    <location>
        <begin position="1"/>
        <end position="22"/>
    </location>
</feature>
<evidence type="ECO:0000256" key="1">
    <source>
        <dbReference type="SAM" id="Phobius"/>
    </source>
</evidence>
<feature type="chain" id="PRO_5039031704" evidence="2">
    <location>
        <begin position="23"/>
        <end position="178"/>
    </location>
</feature>
<keyword evidence="2" id="KW-0732">Signal</keyword>
<keyword evidence="1" id="KW-0472">Membrane</keyword>
<gene>
    <name evidence="3" type="ORF">ABE65_015860</name>
</gene>
<keyword evidence="1" id="KW-0812">Transmembrane</keyword>
<dbReference type="KEGG" id="fpn:ABE65_015860"/>
<dbReference type="Proteomes" id="UP000076623">
    <property type="component" value="Chromosome"/>
</dbReference>
<accession>A0A160IQT7</accession>
<dbReference type="EMBL" id="CP015378">
    <property type="protein sequence ID" value="ANC78192.1"/>
    <property type="molecule type" value="Genomic_DNA"/>
</dbReference>
<evidence type="ECO:0000256" key="2">
    <source>
        <dbReference type="SAM" id="SignalP"/>
    </source>
</evidence>
<proteinExistence type="predicted"/>
<feature type="transmembrane region" description="Helical" evidence="1">
    <location>
        <begin position="133"/>
        <end position="154"/>
    </location>
</feature>
<sequence>MKKQLVAIFTVLALFLSIGTFASAEQATDEMKKTIEKGIESKHKDLKKGSLTLTDIETYPNQDSKLDASEVTVAIANYDTVRDNIFYFDHTEVVFYDADKNELLAEAAVAKANSQIKDYKKAHESDLGTHMDWIVVTALLFVLIIVPLFILTVWEKRQYLTTKFKIDNNLYDQTKLYR</sequence>
<evidence type="ECO:0000313" key="3">
    <source>
        <dbReference type="EMBL" id="ANC78192.1"/>
    </source>
</evidence>